<reference evidence="2" key="1">
    <citation type="submission" date="2015-04" db="UniProtKB">
        <authorList>
            <consortium name="EnsemblPlants"/>
        </authorList>
    </citation>
    <scope>IDENTIFICATION</scope>
</reference>
<name>A0A0D9ZGC1_9ORYZ</name>
<feature type="compositionally biased region" description="Low complexity" evidence="1">
    <location>
        <begin position="53"/>
        <end position="63"/>
    </location>
</feature>
<organism evidence="2">
    <name type="scientific">Oryza glumipatula</name>
    <dbReference type="NCBI Taxonomy" id="40148"/>
    <lineage>
        <taxon>Eukaryota</taxon>
        <taxon>Viridiplantae</taxon>
        <taxon>Streptophyta</taxon>
        <taxon>Embryophyta</taxon>
        <taxon>Tracheophyta</taxon>
        <taxon>Spermatophyta</taxon>
        <taxon>Magnoliopsida</taxon>
        <taxon>Liliopsida</taxon>
        <taxon>Poales</taxon>
        <taxon>Poaceae</taxon>
        <taxon>BOP clade</taxon>
        <taxon>Oryzoideae</taxon>
        <taxon>Oryzeae</taxon>
        <taxon>Oryzinae</taxon>
        <taxon>Oryza</taxon>
    </lineage>
</organism>
<sequence length="210" mass="23793">MGDGEAKTDMRSNVETYIDLWSERKKRRNKRRRPAPRPASGESRVPRPCRFLRAPSITAASSPPRAPSSPPSTADAPRTLHRRRLLAAPRRPRPAPPPRRRRTPTPLDALDRRCLFAALDRQRPAPPGRSHLRRSRSPSSEVFRKWKMLWGRKLQGYSAANASSGHDCPLAFWQFLHQSYPPRMAQGNYGELDTTFAQKNEGTSIAEAIL</sequence>
<dbReference type="HOGENOM" id="CLU_1417167_0_0_1"/>
<dbReference type="Gramene" id="OGLUM04G00350.1">
    <property type="protein sequence ID" value="OGLUM04G00350.1"/>
    <property type="gene ID" value="OGLUM04G00350"/>
</dbReference>
<evidence type="ECO:0000313" key="3">
    <source>
        <dbReference type="Proteomes" id="UP000026961"/>
    </source>
</evidence>
<feature type="compositionally biased region" description="Basic residues" evidence="1">
    <location>
        <begin position="24"/>
        <end position="35"/>
    </location>
</feature>
<evidence type="ECO:0000313" key="2">
    <source>
        <dbReference type="EnsemblPlants" id="OGLUM04G00350.1"/>
    </source>
</evidence>
<accession>A0A0D9ZGC1</accession>
<reference evidence="2" key="2">
    <citation type="submission" date="2018-05" db="EMBL/GenBank/DDBJ databases">
        <title>OgluRS3 (Oryza glumaepatula Reference Sequence Version 3).</title>
        <authorList>
            <person name="Zhang J."/>
            <person name="Kudrna D."/>
            <person name="Lee S."/>
            <person name="Talag J."/>
            <person name="Welchert J."/>
            <person name="Wing R.A."/>
        </authorList>
    </citation>
    <scope>NUCLEOTIDE SEQUENCE [LARGE SCALE GENOMIC DNA]</scope>
</reference>
<feature type="compositionally biased region" description="Basic residues" evidence="1">
    <location>
        <begin position="79"/>
        <end position="103"/>
    </location>
</feature>
<dbReference type="Proteomes" id="UP000026961">
    <property type="component" value="Chromosome 4"/>
</dbReference>
<keyword evidence="3" id="KW-1185">Reference proteome</keyword>
<dbReference type="AlphaFoldDB" id="A0A0D9ZGC1"/>
<feature type="region of interest" description="Disordered" evidence="1">
    <location>
        <begin position="119"/>
        <end position="138"/>
    </location>
</feature>
<proteinExistence type="predicted"/>
<evidence type="ECO:0000256" key="1">
    <source>
        <dbReference type="SAM" id="MobiDB-lite"/>
    </source>
</evidence>
<dbReference type="EnsemblPlants" id="OGLUM04G00350.1">
    <property type="protein sequence ID" value="OGLUM04G00350.1"/>
    <property type="gene ID" value="OGLUM04G00350"/>
</dbReference>
<protein>
    <submittedName>
        <fullName evidence="2">Uncharacterized protein</fullName>
    </submittedName>
</protein>
<feature type="region of interest" description="Disordered" evidence="1">
    <location>
        <begin position="21"/>
        <end position="108"/>
    </location>
</feature>